<gene>
    <name evidence="1" type="ORF">K488DRAFT_20237</name>
</gene>
<evidence type="ECO:0000313" key="2">
    <source>
        <dbReference type="Proteomes" id="UP000814128"/>
    </source>
</evidence>
<accession>A0ACB8R032</accession>
<feature type="non-terminal residue" evidence="1">
    <location>
        <position position="75"/>
    </location>
</feature>
<dbReference type="Proteomes" id="UP000814128">
    <property type="component" value="Unassembled WGS sequence"/>
</dbReference>
<comment type="caution">
    <text evidence="1">The sequence shown here is derived from an EMBL/GenBank/DDBJ whole genome shotgun (WGS) entry which is preliminary data.</text>
</comment>
<protein>
    <submittedName>
        <fullName evidence="1">Uncharacterized protein</fullName>
    </submittedName>
</protein>
<evidence type="ECO:0000313" key="1">
    <source>
        <dbReference type="EMBL" id="KAI0037247.1"/>
    </source>
</evidence>
<proteinExistence type="predicted"/>
<name>A0ACB8R032_9AGAM</name>
<reference evidence="1" key="1">
    <citation type="submission" date="2021-02" db="EMBL/GenBank/DDBJ databases">
        <authorList>
            <consortium name="DOE Joint Genome Institute"/>
            <person name="Ahrendt S."/>
            <person name="Looney B.P."/>
            <person name="Miyauchi S."/>
            <person name="Morin E."/>
            <person name="Drula E."/>
            <person name="Courty P.E."/>
            <person name="Chicoki N."/>
            <person name="Fauchery L."/>
            <person name="Kohler A."/>
            <person name="Kuo A."/>
            <person name="Labutti K."/>
            <person name="Pangilinan J."/>
            <person name="Lipzen A."/>
            <person name="Riley R."/>
            <person name="Andreopoulos W."/>
            <person name="He G."/>
            <person name="Johnson J."/>
            <person name="Barry K.W."/>
            <person name="Grigoriev I.V."/>
            <person name="Nagy L."/>
            <person name="Hibbett D."/>
            <person name="Henrissat B."/>
            <person name="Matheny P.B."/>
            <person name="Labbe J."/>
            <person name="Martin F."/>
        </authorList>
    </citation>
    <scope>NUCLEOTIDE SEQUENCE</scope>
    <source>
        <strain evidence="1">EC-137</strain>
    </source>
</reference>
<feature type="non-terminal residue" evidence="1">
    <location>
        <position position="1"/>
    </location>
</feature>
<organism evidence="1 2">
    <name type="scientific">Vararia minispora EC-137</name>
    <dbReference type="NCBI Taxonomy" id="1314806"/>
    <lineage>
        <taxon>Eukaryota</taxon>
        <taxon>Fungi</taxon>
        <taxon>Dikarya</taxon>
        <taxon>Basidiomycota</taxon>
        <taxon>Agaricomycotina</taxon>
        <taxon>Agaricomycetes</taxon>
        <taxon>Russulales</taxon>
        <taxon>Lachnocladiaceae</taxon>
        <taxon>Vararia</taxon>
    </lineage>
</organism>
<reference evidence="1" key="2">
    <citation type="journal article" date="2022" name="New Phytol.">
        <title>Evolutionary transition to the ectomycorrhizal habit in the genomes of a hyperdiverse lineage of mushroom-forming fungi.</title>
        <authorList>
            <person name="Looney B."/>
            <person name="Miyauchi S."/>
            <person name="Morin E."/>
            <person name="Drula E."/>
            <person name="Courty P.E."/>
            <person name="Kohler A."/>
            <person name="Kuo A."/>
            <person name="LaButti K."/>
            <person name="Pangilinan J."/>
            <person name="Lipzen A."/>
            <person name="Riley R."/>
            <person name="Andreopoulos W."/>
            <person name="He G."/>
            <person name="Johnson J."/>
            <person name="Nolan M."/>
            <person name="Tritt A."/>
            <person name="Barry K.W."/>
            <person name="Grigoriev I.V."/>
            <person name="Nagy L.G."/>
            <person name="Hibbett D."/>
            <person name="Henrissat B."/>
            <person name="Matheny P.B."/>
            <person name="Labbe J."/>
            <person name="Martin F.M."/>
        </authorList>
    </citation>
    <scope>NUCLEOTIDE SEQUENCE</scope>
    <source>
        <strain evidence="1">EC-137</strain>
    </source>
</reference>
<keyword evidence="2" id="KW-1185">Reference proteome</keyword>
<dbReference type="EMBL" id="MU273465">
    <property type="protein sequence ID" value="KAI0037247.1"/>
    <property type="molecule type" value="Genomic_DNA"/>
</dbReference>
<sequence>SLAMYLFKFGFLCPILWFLSVFIILCPLTAPADWETSKTPAQRARLLQHMRATEVRWATRSLFAAFVLCVIIAVV</sequence>